<dbReference type="PROSITE" id="PS50966">
    <property type="entry name" value="ZF_SWIM"/>
    <property type="match status" value="1"/>
</dbReference>
<dbReference type="RefSeq" id="WP_205213509.1">
    <property type="nucleotide sequence ID" value="NZ_JAFFZP010000012.1"/>
</dbReference>
<evidence type="ECO:0000313" key="4">
    <source>
        <dbReference type="Proteomes" id="UP000760472"/>
    </source>
</evidence>
<evidence type="ECO:0000259" key="2">
    <source>
        <dbReference type="PROSITE" id="PS50966"/>
    </source>
</evidence>
<reference evidence="3 4" key="1">
    <citation type="submission" date="2021-02" db="EMBL/GenBank/DDBJ databases">
        <title>A novel species of genus Amphritea isolated from a fishpond in China.</title>
        <authorList>
            <person name="Lu H."/>
        </authorList>
    </citation>
    <scope>NUCLEOTIDE SEQUENCE [LARGE SCALE GENOMIC DNA]</scope>
    <source>
        <strain evidence="3 4">RP18W</strain>
    </source>
</reference>
<evidence type="ECO:0000313" key="3">
    <source>
        <dbReference type="EMBL" id="MBN0987651.1"/>
    </source>
</evidence>
<keyword evidence="1" id="KW-0479">Metal-binding</keyword>
<evidence type="ECO:0000256" key="1">
    <source>
        <dbReference type="PROSITE-ProRule" id="PRU00325"/>
    </source>
</evidence>
<gene>
    <name evidence="3" type="ORF">JW498_09775</name>
</gene>
<sequence>MDNVEITDQQLLALSGQGAFSRGKDYFQQGLVEHWQKNGQTITADVQGTELYRVTLIHNNQRFEGSCDCPASEGFDFCKHCVAVAMLYRQEVGEQTRLGDGNVDQRIQAYLNKLDHQALVAQLLDIITSDRGLKQTWSIKADIALNKMDVKAIKKLITAAIPYNKHLYRYSQVRNYFDKIGPVIDLLEGQSEQLGAEKTLSLVDYALQRLSRALETIDDSGGFRLELEERLQQLHCEIVSKLVWDKPRLVAYLLSIEDSDCADLYAAIPDAYLTCLGDDGETLIHKEYQRRWDALPPLSEDADWDDESTYRMLQYQLRSRAERDDDWQTVISLLQKTAITDVDFLELCQLCHDHGDIDQAERWLSEAKRLKIGDKRNRYSGFNVERMEIRLLLSHDNFQQALEIQWSIYQQTLELEDYERVLELAEMSHSDENYFERAEAFLLGRIETNAHQPWFHRYADDLVALYLREEEYLDALALVRQHQVDESSLLQVAQAFNNKPDIAIPLYALLADGYVSQGNNNAYHKAVALILTVISIADDAGHKALAEQMLTDFRVRFKAKRNFIKFLNEALTN</sequence>
<organism evidence="3 4">
    <name type="scientific">Amphritea pacifica</name>
    <dbReference type="NCBI Taxonomy" id="2811233"/>
    <lineage>
        <taxon>Bacteria</taxon>
        <taxon>Pseudomonadati</taxon>
        <taxon>Pseudomonadota</taxon>
        <taxon>Gammaproteobacteria</taxon>
        <taxon>Oceanospirillales</taxon>
        <taxon>Oceanospirillaceae</taxon>
        <taxon>Amphritea</taxon>
    </lineage>
</organism>
<feature type="domain" description="SWIM-type" evidence="2">
    <location>
        <begin position="52"/>
        <end position="89"/>
    </location>
</feature>
<keyword evidence="4" id="KW-1185">Reference proteome</keyword>
<dbReference type="InterPro" id="IPR007527">
    <property type="entry name" value="Znf_SWIM"/>
</dbReference>
<dbReference type="Proteomes" id="UP000760472">
    <property type="component" value="Unassembled WGS sequence"/>
</dbReference>
<protein>
    <recommendedName>
        <fullName evidence="2">SWIM-type domain-containing protein</fullName>
    </recommendedName>
</protein>
<accession>A0ABS2W7T7</accession>
<proteinExistence type="predicted"/>
<keyword evidence="1" id="KW-0863">Zinc-finger</keyword>
<keyword evidence="1" id="KW-0862">Zinc</keyword>
<comment type="caution">
    <text evidence="3">The sequence shown here is derived from an EMBL/GenBank/DDBJ whole genome shotgun (WGS) entry which is preliminary data.</text>
</comment>
<dbReference type="EMBL" id="JAFFZP010000012">
    <property type="protein sequence ID" value="MBN0987651.1"/>
    <property type="molecule type" value="Genomic_DNA"/>
</dbReference>
<name>A0ABS2W7T7_9GAMM</name>